<gene>
    <name evidence="2" type="ORF">Mal4_12770</name>
</gene>
<sequence>MTSQLGRFTLLVRNYEQAIDFYSRLGFEVIHDTPGPPHRFVHLGMPGQSPVGLWLWEATDEQADLVGRQSGGHPLLVIYTPDCRAEYERLGAAGVEMKSEPVAEGSSTYFHVIDPYGNVIVIVEMKEG</sequence>
<dbReference type="EMBL" id="CP036275">
    <property type="protein sequence ID" value="QDU36974.1"/>
    <property type="molecule type" value="Genomic_DNA"/>
</dbReference>
<proteinExistence type="predicted"/>
<accession>A0A517Z3A5</accession>
<organism evidence="2 3">
    <name type="scientific">Maioricimonas rarisocia</name>
    <dbReference type="NCBI Taxonomy" id="2528026"/>
    <lineage>
        <taxon>Bacteria</taxon>
        <taxon>Pseudomonadati</taxon>
        <taxon>Planctomycetota</taxon>
        <taxon>Planctomycetia</taxon>
        <taxon>Planctomycetales</taxon>
        <taxon>Planctomycetaceae</taxon>
        <taxon>Maioricimonas</taxon>
    </lineage>
</organism>
<protein>
    <submittedName>
        <fullName evidence="2">Glyoxalase-like domain protein</fullName>
    </submittedName>
</protein>
<dbReference type="PANTHER" id="PTHR36437">
    <property type="entry name" value="GLYOXALASE/BLEOMYCIN RESISTANCE PROTEIN/DIOXYGENASE"/>
    <property type="match status" value="1"/>
</dbReference>
<dbReference type="PROSITE" id="PS51819">
    <property type="entry name" value="VOC"/>
    <property type="match status" value="1"/>
</dbReference>
<dbReference type="RefSeq" id="WP_145367599.1">
    <property type="nucleotide sequence ID" value="NZ_CP036275.1"/>
</dbReference>
<dbReference type="PANTHER" id="PTHR36437:SF2">
    <property type="entry name" value="GLYOXALASE_BLEOMYCIN RESISTANCE PROTEIN_DIOXYGENASE"/>
    <property type="match status" value="1"/>
</dbReference>
<dbReference type="Pfam" id="PF00903">
    <property type="entry name" value="Glyoxalase"/>
    <property type="match status" value="1"/>
</dbReference>
<reference evidence="2 3" key="1">
    <citation type="submission" date="2019-02" db="EMBL/GenBank/DDBJ databases">
        <title>Deep-cultivation of Planctomycetes and their phenomic and genomic characterization uncovers novel biology.</title>
        <authorList>
            <person name="Wiegand S."/>
            <person name="Jogler M."/>
            <person name="Boedeker C."/>
            <person name="Pinto D."/>
            <person name="Vollmers J."/>
            <person name="Rivas-Marin E."/>
            <person name="Kohn T."/>
            <person name="Peeters S.H."/>
            <person name="Heuer A."/>
            <person name="Rast P."/>
            <person name="Oberbeckmann S."/>
            <person name="Bunk B."/>
            <person name="Jeske O."/>
            <person name="Meyerdierks A."/>
            <person name="Storesund J.E."/>
            <person name="Kallscheuer N."/>
            <person name="Luecker S."/>
            <person name="Lage O.M."/>
            <person name="Pohl T."/>
            <person name="Merkel B.J."/>
            <person name="Hornburger P."/>
            <person name="Mueller R.-W."/>
            <person name="Bruemmer F."/>
            <person name="Labrenz M."/>
            <person name="Spormann A.M."/>
            <person name="Op den Camp H."/>
            <person name="Overmann J."/>
            <person name="Amann R."/>
            <person name="Jetten M.S.M."/>
            <person name="Mascher T."/>
            <person name="Medema M.H."/>
            <person name="Devos D.P."/>
            <person name="Kaster A.-K."/>
            <person name="Ovreas L."/>
            <person name="Rohde M."/>
            <person name="Galperin M.Y."/>
            <person name="Jogler C."/>
        </authorList>
    </citation>
    <scope>NUCLEOTIDE SEQUENCE [LARGE SCALE GENOMIC DNA]</scope>
    <source>
        <strain evidence="2 3">Mal4</strain>
    </source>
</reference>
<name>A0A517Z3A5_9PLAN</name>
<dbReference type="OrthoDB" id="9794917at2"/>
<feature type="domain" description="VOC" evidence="1">
    <location>
        <begin position="4"/>
        <end position="125"/>
    </location>
</feature>
<evidence type="ECO:0000259" key="1">
    <source>
        <dbReference type="PROSITE" id="PS51819"/>
    </source>
</evidence>
<dbReference type="Proteomes" id="UP000320496">
    <property type="component" value="Chromosome"/>
</dbReference>
<dbReference type="KEGG" id="mri:Mal4_12770"/>
<dbReference type="InterPro" id="IPR004360">
    <property type="entry name" value="Glyas_Fos-R_dOase_dom"/>
</dbReference>
<evidence type="ECO:0000313" key="2">
    <source>
        <dbReference type="EMBL" id="QDU36974.1"/>
    </source>
</evidence>
<dbReference type="InterPro" id="IPR029068">
    <property type="entry name" value="Glyas_Bleomycin-R_OHBP_Dase"/>
</dbReference>
<dbReference type="AlphaFoldDB" id="A0A517Z3A5"/>
<dbReference type="InterPro" id="IPR037523">
    <property type="entry name" value="VOC_core"/>
</dbReference>
<keyword evidence="3" id="KW-1185">Reference proteome</keyword>
<evidence type="ECO:0000313" key="3">
    <source>
        <dbReference type="Proteomes" id="UP000320496"/>
    </source>
</evidence>
<dbReference type="SUPFAM" id="SSF54593">
    <property type="entry name" value="Glyoxalase/Bleomycin resistance protein/Dihydroxybiphenyl dioxygenase"/>
    <property type="match status" value="1"/>
</dbReference>
<dbReference type="Gene3D" id="3.10.180.10">
    <property type="entry name" value="2,3-Dihydroxybiphenyl 1,2-Dioxygenase, domain 1"/>
    <property type="match status" value="1"/>
</dbReference>